<evidence type="ECO:0000313" key="8">
    <source>
        <dbReference type="EMBL" id="ERO57676.1"/>
    </source>
</evidence>
<feature type="transmembrane region" description="Helical" evidence="6">
    <location>
        <begin position="52"/>
        <end position="73"/>
    </location>
</feature>
<feature type="transmembrane region" description="Helical" evidence="6">
    <location>
        <begin position="119"/>
        <end position="135"/>
    </location>
</feature>
<comment type="caution">
    <text evidence="8">The sequence shown here is derived from an EMBL/GenBank/DDBJ whole genome shotgun (WGS) entry which is preliminary data.</text>
</comment>
<gene>
    <name evidence="8" type="ORF">A544_2253</name>
</gene>
<dbReference type="PANTHER" id="PTHR42920">
    <property type="entry name" value="OS03G0707200 PROTEIN-RELATED"/>
    <property type="match status" value="1"/>
</dbReference>
<evidence type="ECO:0000259" key="7">
    <source>
        <dbReference type="Pfam" id="PF00892"/>
    </source>
</evidence>
<dbReference type="NCBIfam" id="NF008676">
    <property type="entry name" value="PRK11689.1"/>
    <property type="match status" value="1"/>
</dbReference>
<evidence type="ECO:0000256" key="4">
    <source>
        <dbReference type="ARBA" id="ARBA00022989"/>
    </source>
</evidence>
<feature type="domain" description="EamA" evidence="7">
    <location>
        <begin position="30"/>
        <end position="159"/>
    </location>
</feature>
<keyword evidence="3 6" id="KW-0812">Transmembrane</keyword>
<feature type="transmembrane region" description="Helical" evidence="6">
    <location>
        <begin position="142"/>
        <end position="159"/>
    </location>
</feature>
<name>A0AAV3KB12_9GAMM</name>
<dbReference type="AlphaFoldDB" id="A0AAV3KB12"/>
<accession>A0AAV3KB12</accession>
<keyword evidence="2" id="KW-1003">Cell membrane</keyword>
<reference evidence="9" key="1">
    <citation type="journal article" date="2013" name="Diversity">
        <title>Genome Sequence of Dickeya solani, a New soft Rot Pathogen of Potato, Suggests its Emergence May Be Related to a Novel Combination of Non-Ribosomal Peptide/Polyketide Synthetase Clusters.</title>
        <authorList>
            <person name="Garlant L."/>
            <person name="Koskinen P."/>
            <person name="Rouhiainen L."/>
            <person name="Laine P."/>
            <person name="Paulin L."/>
            <person name="Auvinen P."/>
            <person name="Holm L."/>
            <person name="Pirhonen M."/>
        </authorList>
    </citation>
    <scope>NUCLEOTIDE SEQUENCE [LARGE SCALE GENOMIC DNA]</scope>
    <source>
        <strain evidence="9">D s0432-1</strain>
    </source>
</reference>
<dbReference type="Pfam" id="PF00892">
    <property type="entry name" value="EamA"/>
    <property type="match status" value="2"/>
</dbReference>
<evidence type="ECO:0000313" key="9">
    <source>
        <dbReference type="Proteomes" id="UP000017142"/>
    </source>
</evidence>
<dbReference type="Proteomes" id="UP000017142">
    <property type="component" value="Unassembled WGS sequence"/>
</dbReference>
<proteinExistence type="predicted"/>
<dbReference type="EMBL" id="AMWE01000003">
    <property type="protein sequence ID" value="ERO57676.1"/>
    <property type="molecule type" value="Genomic_DNA"/>
</dbReference>
<comment type="subcellular location">
    <subcellularLocation>
        <location evidence="1">Cell membrane</location>
        <topology evidence="1">Multi-pass membrane protein</topology>
    </subcellularLocation>
</comment>
<dbReference type="InterPro" id="IPR000620">
    <property type="entry name" value="EamA_dom"/>
</dbReference>
<dbReference type="SUPFAM" id="SSF103481">
    <property type="entry name" value="Multidrug resistance efflux transporter EmrE"/>
    <property type="match status" value="2"/>
</dbReference>
<dbReference type="InterPro" id="IPR051258">
    <property type="entry name" value="Diverse_Substrate_Transporter"/>
</dbReference>
<feature type="transmembrane region" description="Helical" evidence="6">
    <location>
        <begin position="21"/>
        <end position="40"/>
    </location>
</feature>
<organism evidence="8 9">
    <name type="scientific">Dickeya solani D s0432-1</name>
    <dbReference type="NCBI Taxonomy" id="1231725"/>
    <lineage>
        <taxon>Bacteria</taxon>
        <taxon>Pseudomonadati</taxon>
        <taxon>Pseudomonadota</taxon>
        <taxon>Gammaproteobacteria</taxon>
        <taxon>Enterobacterales</taxon>
        <taxon>Pectobacteriaceae</taxon>
        <taxon>Dickeya</taxon>
    </lineage>
</organism>
<dbReference type="InterPro" id="IPR037185">
    <property type="entry name" value="EmrE-like"/>
</dbReference>
<feature type="domain" description="EamA" evidence="7">
    <location>
        <begin position="180"/>
        <end position="308"/>
    </location>
</feature>
<dbReference type="GO" id="GO:0005886">
    <property type="term" value="C:plasma membrane"/>
    <property type="evidence" value="ECO:0007669"/>
    <property type="project" value="UniProtKB-SubCell"/>
</dbReference>
<feature type="transmembrane region" description="Helical" evidence="6">
    <location>
        <begin position="85"/>
        <end position="107"/>
    </location>
</feature>
<feature type="transmembrane region" description="Helical" evidence="6">
    <location>
        <begin position="231"/>
        <end position="253"/>
    </location>
</feature>
<evidence type="ECO:0000256" key="6">
    <source>
        <dbReference type="SAM" id="Phobius"/>
    </source>
</evidence>
<dbReference type="PANTHER" id="PTHR42920:SF24">
    <property type="entry name" value="AROMATIC AMINO ACID EXPORTER YDDG"/>
    <property type="match status" value="1"/>
</dbReference>
<evidence type="ECO:0000256" key="1">
    <source>
        <dbReference type="ARBA" id="ARBA00004651"/>
    </source>
</evidence>
<evidence type="ECO:0000256" key="3">
    <source>
        <dbReference type="ARBA" id="ARBA00022692"/>
    </source>
</evidence>
<keyword evidence="4 6" id="KW-1133">Transmembrane helix</keyword>
<protein>
    <submittedName>
        <fullName evidence="8">Inner membrane protein YddG</fullName>
    </submittedName>
</protein>
<evidence type="ECO:0000256" key="5">
    <source>
        <dbReference type="ARBA" id="ARBA00023136"/>
    </source>
</evidence>
<feature type="transmembrane region" description="Helical" evidence="6">
    <location>
        <begin position="265"/>
        <end position="286"/>
    </location>
</feature>
<feature type="transmembrane region" description="Helical" evidence="6">
    <location>
        <begin position="207"/>
        <end position="225"/>
    </location>
</feature>
<keyword evidence="5 6" id="KW-0472">Membrane</keyword>
<feature type="transmembrane region" description="Helical" evidence="6">
    <location>
        <begin position="179"/>
        <end position="195"/>
    </location>
</feature>
<feature type="transmembrane region" description="Helical" evidence="6">
    <location>
        <begin position="292"/>
        <end position="311"/>
    </location>
</feature>
<sequence>MRMPSGIRLFMPCHNDNPLMIAITPYRATLAGLLAIMLWSTSVGLIRSLTEALGALGGAAMIYTTSALFLLLFGHRPTFRSHSKIYLLLGGALFVSYEICFSLSIGLAQNRIQAMELGMINYLWPCLTILFSLFINQQKSRFWLWPGLALSVTGILWILKGDGDWSPALMWQNISANPLAYGMALTAALVWALYCNVSRRFGNGKSGILLFFTTVSVVLWGQYLLTDAPGFSFTAQTLLELLFIGGSTALAYAAWDVGIQRGNMALLATASYFTPVLTTLMAALWLQTVPTFAFWQGVIMVTLGSLLSWLATRSPG</sequence>
<evidence type="ECO:0000256" key="2">
    <source>
        <dbReference type="ARBA" id="ARBA00022475"/>
    </source>
</evidence>